<dbReference type="InterPro" id="IPR007321">
    <property type="entry name" value="Transposase_28"/>
</dbReference>
<dbReference type="EMBL" id="PQIB02000009">
    <property type="protein sequence ID" value="RLN00202.1"/>
    <property type="molecule type" value="Genomic_DNA"/>
</dbReference>
<dbReference type="OrthoDB" id="696315at2759"/>
<sequence length="245" mass="27918">MARVEETAKLIEVCESGVEVEDLAQQSGDGEDLSQVEADISELMGREKPDSTLRFGSSLVSKNTINFYVGKGYFKAGECRAPKGEDTPNPLEGETVVFRDFFTAGPRFPLDPIFPEILARLNIKMHHLTPNAIIQLSKFFWAIKTFEAPVSPDAFCRFYELHPQGQKISFEGEEEIYNAQSSCCTFVTRRNNKVLKLDRIEISYSQKNKWDYDWGQYWFYTKIAFPSVSDSEESVFPLASKVMPF</sequence>
<evidence type="ECO:0000313" key="2">
    <source>
        <dbReference type="EMBL" id="RLN00202.1"/>
    </source>
</evidence>
<evidence type="ECO:0000313" key="3">
    <source>
        <dbReference type="Proteomes" id="UP000275267"/>
    </source>
</evidence>
<organism evidence="2 3">
    <name type="scientific">Panicum miliaceum</name>
    <name type="common">Proso millet</name>
    <name type="synonym">Broomcorn millet</name>
    <dbReference type="NCBI Taxonomy" id="4540"/>
    <lineage>
        <taxon>Eukaryota</taxon>
        <taxon>Viridiplantae</taxon>
        <taxon>Streptophyta</taxon>
        <taxon>Embryophyta</taxon>
        <taxon>Tracheophyta</taxon>
        <taxon>Spermatophyta</taxon>
        <taxon>Magnoliopsida</taxon>
        <taxon>Liliopsida</taxon>
        <taxon>Poales</taxon>
        <taxon>Poaceae</taxon>
        <taxon>PACMAD clade</taxon>
        <taxon>Panicoideae</taxon>
        <taxon>Panicodae</taxon>
        <taxon>Paniceae</taxon>
        <taxon>Panicinae</taxon>
        <taxon>Panicum</taxon>
        <taxon>Panicum sect. Panicum</taxon>
    </lineage>
</organism>
<feature type="domain" description="Transposase (putative) gypsy type" evidence="1">
    <location>
        <begin position="96"/>
        <end position="162"/>
    </location>
</feature>
<gene>
    <name evidence="2" type="ORF">C2845_PM06G25640</name>
</gene>
<comment type="caution">
    <text evidence="2">The sequence shown here is derived from an EMBL/GenBank/DDBJ whole genome shotgun (WGS) entry which is preliminary data.</text>
</comment>
<evidence type="ECO:0000259" key="1">
    <source>
        <dbReference type="Pfam" id="PF04195"/>
    </source>
</evidence>
<dbReference type="Pfam" id="PF04195">
    <property type="entry name" value="Transposase_28"/>
    <property type="match status" value="1"/>
</dbReference>
<accession>A0A3L6RD56</accession>
<name>A0A3L6RD56_PANMI</name>
<reference evidence="3" key="1">
    <citation type="journal article" date="2019" name="Nat. Commun.">
        <title>The genome of broomcorn millet.</title>
        <authorList>
            <person name="Zou C."/>
            <person name="Miki D."/>
            <person name="Li D."/>
            <person name="Tang Q."/>
            <person name="Xiao L."/>
            <person name="Rajput S."/>
            <person name="Deng P."/>
            <person name="Jia W."/>
            <person name="Huang R."/>
            <person name="Zhang M."/>
            <person name="Sun Y."/>
            <person name="Hu J."/>
            <person name="Fu X."/>
            <person name="Schnable P.S."/>
            <person name="Li F."/>
            <person name="Zhang H."/>
            <person name="Feng B."/>
            <person name="Zhu X."/>
            <person name="Liu R."/>
            <person name="Schnable J.C."/>
            <person name="Zhu J.-K."/>
            <person name="Zhang H."/>
        </authorList>
    </citation>
    <scope>NUCLEOTIDE SEQUENCE [LARGE SCALE GENOMIC DNA]</scope>
</reference>
<dbReference type="PANTHER" id="PTHR33026">
    <property type="entry name" value="OS06G0360600 PROTEIN"/>
    <property type="match status" value="1"/>
</dbReference>
<protein>
    <submittedName>
        <fullName evidence="2">Retrotransposon protein</fullName>
    </submittedName>
</protein>
<proteinExistence type="predicted"/>
<dbReference type="PANTHER" id="PTHR33026:SF7">
    <property type="entry name" value="OS03G0100275 PROTEIN"/>
    <property type="match status" value="1"/>
</dbReference>
<keyword evidence="3" id="KW-1185">Reference proteome</keyword>
<dbReference type="AlphaFoldDB" id="A0A3L6RD56"/>
<dbReference type="Proteomes" id="UP000275267">
    <property type="component" value="Unassembled WGS sequence"/>
</dbReference>